<gene>
    <name evidence="2" type="ORF">H9747_10980</name>
</gene>
<accession>A0A9D1PE82</accession>
<name>A0A9D1PE82_9FIRM</name>
<comment type="caution">
    <text evidence="2">The sequence shown here is derived from an EMBL/GenBank/DDBJ whole genome shotgun (WGS) entry which is preliminary data.</text>
</comment>
<feature type="compositionally biased region" description="Acidic residues" evidence="1">
    <location>
        <begin position="38"/>
        <end position="52"/>
    </location>
</feature>
<dbReference type="InterPro" id="IPR045714">
    <property type="entry name" value="DUF6070"/>
</dbReference>
<dbReference type="Proteomes" id="UP000886814">
    <property type="component" value="Unassembled WGS sequence"/>
</dbReference>
<feature type="compositionally biased region" description="Basic and acidic residues" evidence="1">
    <location>
        <begin position="28"/>
        <end position="37"/>
    </location>
</feature>
<organism evidence="2 3">
    <name type="scientific">Candidatus Blautia stercorigallinarum</name>
    <dbReference type="NCBI Taxonomy" id="2838501"/>
    <lineage>
        <taxon>Bacteria</taxon>
        <taxon>Bacillati</taxon>
        <taxon>Bacillota</taxon>
        <taxon>Clostridia</taxon>
        <taxon>Lachnospirales</taxon>
        <taxon>Lachnospiraceae</taxon>
        <taxon>Blautia</taxon>
    </lineage>
</organism>
<evidence type="ECO:0000256" key="1">
    <source>
        <dbReference type="SAM" id="MobiDB-lite"/>
    </source>
</evidence>
<evidence type="ECO:0000313" key="2">
    <source>
        <dbReference type="EMBL" id="HIV39498.1"/>
    </source>
</evidence>
<sequence length="433" mass="49999">MKIFLDRRKRKLLLLLIISVFCSGCEQKEKEESKEEQWEQQEISEGEKEEEEISGKETVKKEISEAEQWVKGYDLPVEAGKKNEVEKECLEVVGRISDIYRYGDKGKASNVVLNDETLEQMQEEIGKLGYPVITSKEYGAMVNYETIDQFLRDCIDEKESSAVLYDLSSSGGISRQEYTFDGSEMYLLSAGIGWDHSYNPMVSYVSYTRIDEWNYTEKGWFCYKLCVPEPPEVSEIIDGSELIRVIPLSEECKALSEKCVYPLCYMGNNILCSNWDTENLSRIDYNAAYEYFYNMKYGVRFDPDKYTKGIPAAEFEDMIMKYLPVTAEEIREWAVYDEATKTYAWENLGCGNYTLSYLGTALPEVVDVWENEDGTTTLTVDAVCEMFIADDAMLTHELTVDFKEDGSFQYLGNKIIDNGIQDIPEYRYRISRH</sequence>
<dbReference type="AlphaFoldDB" id="A0A9D1PE82"/>
<dbReference type="EMBL" id="DXIQ01000070">
    <property type="protein sequence ID" value="HIV39498.1"/>
    <property type="molecule type" value="Genomic_DNA"/>
</dbReference>
<reference evidence="2" key="1">
    <citation type="journal article" date="2021" name="PeerJ">
        <title>Extensive microbial diversity within the chicken gut microbiome revealed by metagenomics and culture.</title>
        <authorList>
            <person name="Gilroy R."/>
            <person name="Ravi A."/>
            <person name="Getino M."/>
            <person name="Pursley I."/>
            <person name="Horton D.L."/>
            <person name="Alikhan N.F."/>
            <person name="Baker D."/>
            <person name="Gharbi K."/>
            <person name="Hall N."/>
            <person name="Watson M."/>
            <person name="Adriaenssens E.M."/>
            <person name="Foster-Nyarko E."/>
            <person name="Jarju S."/>
            <person name="Secka A."/>
            <person name="Antonio M."/>
            <person name="Oren A."/>
            <person name="Chaudhuri R.R."/>
            <person name="La Ragione R."/>
            <person name="Hildebrand F."/>
            <person name="Pallen M.J."/>
        </authorList>
    </citation>
    <scope>NUCLEOTIDE SEQUENCE</scope>
    <source>
        <strain evidence="2">CHK195-9823</strain>
    </source>
</reference>
<dbReference type="Pfam" id="PF19546">
    <property type="entry name" value="DUF6070"/>
    <property type="match status" value="1"/>
</dbReference>
<proteinExistence type="predicted"/>
<feature type="region of interest" description="Disordered" evidence="1">
    <location>
        <begin position="28"/>
        <end position="60"/>
    </location>
</feature>
<reference evidence="2" key="2">
    <citation type="submission" date="2021-04" db="EMBL/GenBank/DDBJ databases">
        <authorList>
            <person name="Gilroy R."/>
        </authorList>
    </citation>
    <scope>NUCLEOTIDE SEQUENCE</scope>
    <source>
        <strain evidence="2">CHK195-9823</strain>
    </source>
</reference>
<evidence type="ECO:0000313" key="3">
    <source>
        <dbReference type="Proteomes" id="UP000886814"/>
    </source>
</evidence>
<protein>
    <submittedName>
        <fullName evidence="2">Uncharacterized protein</fullName>
    </submittedName>
</protein>